<dbReference type="PANTHER" id="PTHR13774">
    <property type="entry name" value="PHENAZINE BIOSYNTHESIS PROTEIN"/>
    <property type="match status" value="1"/>
</dbReference>
<dbReference type="NCBIfam" id="TIGR00654">
    <property type="entry name" value="PhzF_family"/>
    <property type="match status" value="1"/>
</dbReference>
<dbReference type="GO" id="GO:0016853">
    <property type="term" value="F:isomerase activity"/>
    <property type="evidence" value="ECO:0007669"/>
    <property type="project" value="TreeGrafter"/>
</dbReference>
<dbReference type="InterPro" id="IPR003719">
    <property type="entry name" value="Phenazine_PhzF-like"/>
</dbReference>
<dbReference type="EMBL" id="JADIXZ010000003">
    <property type="protein sequence ID" value="MBK6300114.1"/>
    <property type="molecule type" value="Genomic_DNA"/>
</dbReference>
<dbReference type="Pfam" id="PF02567">
    <property type="entry name" value="PhzC-PhzF"/>
    <property type="match status" value="1"/>
</dbReference>
<gene>
    <name evidence="2" type="ORF">IPF40_03370</name>
    <name evidence="3" type="ORF">IPP00_06675</name>
</gene>
<dbReference type="Gene3D" id="3.10.310.10">
    <property type="entry name" value="Diaminopimelate Epimerase, Chain A, domain 1"/>
    <property type="match status" value="2"/>
</dbReference>
<dbReference type="AlphaFoldDB" id="A0A934X4M1"/>
<dbReference type="EMBL" id="JADKGK010000014">
    <property type="protein sequence ID" value="MBL0003671.1"/>
    <property type="molecule type" value="Genomic_DNA"/>
</dbReference>
<evidence type="ECO:0000256" key="1">
    <source>
        <dbReference type="PIRSR" id="PIRSR016184-1"/>
    </source>
</evidence>
<organism evidence="2 4">
    <name type="scientific">Candidatus Phosphoribacter hodrii</name>
    <dbReference type="NCBI Taxonomy" id="2953743"/>
    <lineage>
        <taxon>Bacteria</taxon>
        <taxon>Bacillati</taxon>
        <taxon>Actinomycetota</taxon>
        <taxon>Actinomycetes</taxon>
        <taxon>Micrococcales</taxon>
        <taxon>Dermatophilaceae</taxon>
        <taxon>Candidatus Phosphoribacter</taxon>
    </lineage>
</organism>
<name>A0A934X4M1_9MICO</name>
<comment type="caution">
    <text evidence="2">The sequence shown here is derived from an EMBL/GenBank/DDBJ whole genome shotgun (WGS) entry which is preliminary data.</text>
</comment>
<accession>A0A934X4M1</accession>
<dbReference type="SUPFAM" id="SSF54506">
    <property type="entry name" value="Diaminopimelate epimerase-like"/>
    <property type="match status" value="1"/>
</dbReference>
<protein>
    <submittedName>
        <fullName evidence="2">PhzF family phenazine biosynthesis protein</fullName>
    </submittedName>
</protein>
<evidence type="ECO:0000313" key="4">
    <source>
        <dbReference type="Proteomes" id="UP000718281"/>
    </source>
</evidence>
<proteinExistence type="predicted"/>
<dbReference type="PANTHER" id="PTHR13774:SF32">
    <property type="entry name" value="ANTISENSE-ENHANCING SEQUENCE 1"/>
    <property type="match status" value="1"/>
</dbReference>
<evidence type="ECO:0000313" key="2">
    <source>
        <dbReference type="EMBL" id="MBK6300114.1"/>
    </source>
</evidence>
<reference evidence="2 4" key="1">
    <citation type="submission" date="2020-10" db="EMBL/GenBank/DDBJ databases">
        <title>Connecting structure to function with the recovery of over 1000 high-quality activated sludge metagenome-assembled genomes encoding full-length rRNA genes using long-read sequencing.</title>
        <authorList>
            <person name="Singleton C.M."/>
            <person name="Petriglieri F."/>
            <person name="Kristensen J.M."/>
            <person name="Kirkegaard R.H."/>
            <person name="Michaelsen T.Y."/>
            <person name="Andersen M.H."/>
            <person name="Karst S.M."/>
            <person name="Dueholm M.S."/>
            <person name="Nielsen P.H."/>
            <person name="Albertsen M."/>
        </authorList>
    </citation>
    <scope>NUCLEOTIDE SEQUENCE [LARGE SCALE GENOMIC DNA]</scope>
    <source>
        <strain evidence="2">AalE_18-Q3-R2-46_BAT3C.188</strain>
        <strain evidence="3">Ribe_18-Q3-R11-54_MAXAC.001</strain>
    </source>
</reference>
<evidence type="ECO:0000313" key="3">
    <source>
        <dbReference type="EMBL" id="MBL0003671.1"/>
    </source>
</evidence>
<dbReference type="Proteomes" id="UP000886632">
    <property type="component" value="Unassembled WGS sequence"/>
</dbReference>
<dbReference type="PIRSF" id="PIRSF016184">
    <property type="entry name" value="PhzC_PhzF"/>
    <property type="match status" value="1"/>
</dbReference>
<sequence length="290" mass="30288">MTRAFRLLNVFALADDPFSGNPLAVIEDASGLDGATMLAIARQFNLSETTFVTPGGDTGGAGPTDATVRIFTPGYEMPFAGHPTLGTACVVGERLGKNHVVLRVPAGDIPVDGLSVPHSGDQTWTLTAKPATITEGAVARSDLASAVGLNADDLVDEGWWVDAGVDQFLTEVTSVQAVRRAAADPVAARRFILSPRGESMALVWAWTSPDTIEARFFFSQDAAMIEDPATGSAAANLGSLLAHRGFRGAVTVDQGAAVARPSRLHIEVTEAGRVRVGGLVREIGRGTLAL</sequence>
<dbReference type="Proteomes" id="UP000718281">
    <property type="component" value="Unassembled WGS sequence"/>
</dbReference>
<dbReference type="GO" id="GO:0005737">
    <property type="term" value="C:cytoplasm"/>
    <property type="evidence" value="ECO:0007669"/>
    <property type="project" value="TreeGrafter"/>
</dbReference>
<feature type="active site" evidence="1">
    <location>
        <position position="48"/>
    </location>
</feature>